<organism evidence="1 2">
    <name type="scientific">Ancylostoma ceylanicum</name>
    <dbReference type="NCBI Taxonomy" id="53326"/>
    <lineage>
        <taxon>Eukaryota</taxon>
        <taxon>Metazoa</taxon>
        <taxon>Ecdysozoa</taxon>
        <taxon>Nematoda</taxon>
        <taxon>Chromadorea</taxon>
        <taxon>Rhabditida</taxon>
        <taxon>Rhabditina</taxon>
        <taxon>Rhabditomorpha</taxon>
        <taxon>Strongyloidea</taxon>
        <taxon>Ancylostomatidae</taxon>
        <taxon>Ancylostomatinae</taxon>
        <taxon>Ancylostoma</taxon>
    </lineage>
</organism>
<accession>A0A016WJU5</accession>
<protein>
    <recommendedName>
        <fullName evidence="3">Endonuclease/exonuclease/phosphatase domain-containing protein</fullName>
    </recommendedName>
</protein>
<reference evidence="2" key="1">
    <citation type="journal article" date="2015" name="Nat. Genet.">
        <title>The genome and transcriptome of the zoonotic hookworm Ancylostoma ceylanicum identify infection-specific gene families.</title>
        <authorList>
            <person name="Schwarz E.M."/>
            <person name="Hu Y."/>
            <person name="Antoshechkin I."/>
            <person name="Miller M.M."/>
            <person name="Sternberg P.W."/>
            <person name="Aroian R.V."/>
        </authorList>
    </citation>
    <scope>NUCLEOTIDE SEQUENCE</scope>
    <source>
        <strain evidence="2">HY135</strain>
    </source>
</reference>
<evidence type="ECO:0000313" key="1">
    <source>
        <dbReference type="EMBL" id="EYC39886.1"/>
    </source>
</evidence>
<gene>
    <name evidence="1" type="primary">Acey_s0637.g950</name>
    <name evidence="1" type="ORF">Y032_0637g950</name>
</gene>
<dbReference type="STRING" id="53326.A0A016WJU5"/>
<dbReference type="Gene3D" id="3.60.10.10">
    <property type="entry name" value="Endonuclease/exonuclease/phosphatase"/>
    <property type="match status" value="1"/>
</dbReference>
<evidence type="ECO:0008006" key="3">
    <source>
        <dbReference type="Google" id="ProtNLM"/>
    </source>
</evidence>
<dbReference type="OrthoDB" id="5873297at2759"/>
<evidence type="ECO:0000313" key="2">
    <source>
        <dbReference type="Proteomes" id="UP000024635"/>
    </source>
</evidence>
<dbReference type="AlphaFoldDB" id="A0A016WJU5"/>
<name>A0A016WJU5_9BILA</name>
<dbReference type="InterPro" id="IPR036691">
    <property type="entry name" value="Endo/exonu/phosph_ase_sf"/>
</dbReference>
<keyword evidence="2" id="KW-1185">Reference proteome</keyword>
<comment type="caution">
    <text evidence="1">The sequence shown here is derived from an EMBL/GenBank/DDBJ whole genome shotgun (WGS) entry which is preliminary data.</text>
</comment>
<proteinExistence type="predicted"/>
<dbReference type="Proteomes" id="UP000024635">
    <property type="component" value="Unassembled WGS sequence"/>
</dbReference>
<sequence>MPALTVFFAYSPICSYDEDEIKAFYMGSEKFYREEHTFYKVIVGDFNTKIGPRRAPKELHTGTYGLQWNEQGESLFELVTTTKTIRGNSPQFQKPTFLRWMWESPSGGYHNKIDHIIVNRRFCLTESVLNRSSTPNQIIASFAQDSPFRESEKKLQSTRKGVPNQPSTGIFSLRWLAVVDNIYEE</sequence>
<dbReference type="EMBL" id="JARK01000237">
    <property type="protein sequence ID" value="EYC39886.1"/>
    <property type="molecule type" value="Genomic_DNA"/>
</dbReference>